<dbReference type="SUPFAM" id="SSF53335">
    <property type="entry name" value="S-adenosyl-L-methionine-dependent methyltransferases"/>
    <property type="match status" value="1"/>
</dbReference>
<sequence>MTITHTQKLTLSKLEGLLLNACDSLRGKMDASEYKEFIFGMLFLKRANDKFVEQRNRLRKEYETKGFREDLIEKQLSNPAKYDYYVPPIARWTLTEEEKQKLQQGSDEELRKFKGILHQKKDVGSALNKALHAIEEAKPEVLEDVLKSINYNRKVGKKTIDDARWVDFIEKFDKIPLRDEDFEFPDLLGAAYEFLIKYFADSAGKKGGEFYTPSEVVGLLTRIIAPQQGMSIYDPTVGSGGMLIQAKDYVSENGGDPQDLSLYGQEDNGTTWSICKMNMILHGVRNADIRNDDTLKNPDHTENGRLMSFDRVIANPPFSQNYSKKEMKFPERFHTFMPENGKKADLMFVQHMLSVLKNDGKMAVVMPHGVLFRSGDEKECRAEFLRRGILEAVIGMPSGLFYGTGIPACVLVFDKKEAKDHKEVLFINADREYKEGKNQNKLRPEDIEKITNAYFSKAEISKYSRLVKLEEIEEEVYNLNIRRYVDNSPEAEPQNVKAHLNGGMPADEVDVLEASSKAMLGMNKELFVARDEELYDFAENLTSKEEIKDFIENNPKVKELYRLYEEKVLSWWQNVQDEFENLPHSGNAALLRKKVMPSVIAELNQLNALDEHEIRGAFAGFWDDLKTEFKSVAASGWGPELIPEMDILQSQFPDVLAQMEEDRNKIAELESLFEAAEAEDYEDEEETGIYSKENLKGLKGR</sequence>
<evidence type="ECO:0000256" key="4">
    <source>
        <dbReference type="ARBA" id="ARBA00022679"/>
    </source>
</evidence>
<feature type="compositionally biased region" description="Acidic residues" evidence="8">
    <location>
        <begin position="677"/>
        <end position="687"/>
    </location>
</feature>
<comment type="caution">
    <text evidence="11">The sequence shown here is derived from an EMBL/GenBank/DDBJ whole genome shotgun (WGS) entry which is preliminary data.</text>
</comment>
<organism evidence="11 12">
    <name type="scientific">Autumnicola edwardsiae</name>
    <dbReference type="NCBI Taxonomy" id="3075594"/>
    <lineage>
        <taxon>Bacteria</taxon>
        <taxon>Pseudomonadati</taxon>
        <taxon>Bacteroidota</taxon>
        <taxon>Flavobacteriia</taxon>
        <taxon>Flavobacteriales</taxon>
        <taxon>Flavobacteriaceae</taxon>
        <taxon>Autumnicola</taxon>
    </lineage>
</organism>
<evidence type="ECO:0000256" key="3">
    <source>
        <dbReference type="ARBA" id="ARBA00022603"/>
    </source>
</evidence>
<dbReference type="Pfam" id="PF12161">
    <property type="entry name" value="HsdM_N"/>
    <property type="match status" value="1"/>
</dbReference>
<comment type="similarity">
    <text evidence="1">Belongs to the N(4)/N(6)-methyltransferase family.</text>
</comment>
<feature type="domain" description="DNA methylase adenine-specific" evidence="9">
    <location>
        <begin position="186"/>
        <end position="491"/>
    </location>
</feature>
<dbReference type="InterPro" id="IPR003356">
    <property type="entry name" value="DNA_methylase_A-5"/>
</dbReference>
<name>A0ABU3CWP3_9FLAO</name>
<proteinExistence type="inferred from homology"/>
<dbReference type="GO" id="GO:0032259">
    <property type="term" value="P:methylation"/>
    <property type="evidence" value="ECO:0007669"/>
    <property type="project" value="UniProtKB-KW"/>
</dbReference>
<dbReference type="PANTHER" id="PTHR42933">
    <property type="entry name" value="SLR6095 PROTEIN"/>
    <property type="match status" value="1"/>
</dbReference>
<keyword evidence="12" id="KW-1185">Reference proteome</keyword>
<reference evidence="11 12" key="1">
    <citation type="submission" date="2023-09" db="EMBL/GenBank/DDBJ databases">
        <authorList>
            <person name="Rey-Velasco X."/>
        </authorList>
    </citation>
    <scope>NUCLEOTIDE SEQUENCE [LARGE SCALE GENOMIC DNA]</scope>
    <source>
        <strain evidence="11 12">F297</strain>
    </source>
</reference>
<dbReference type="PROSITE" id="PS00092">
    <property type="entry name" value="N6_MTASE"/>
    <property type="match status" value="1"/>
</dbReference>
<dbReference type="EMBL" id="JAVRHP010000061">
    <property type="protein sequence ID" value="MDT0650796.1"/>
    <property type="molecule type" value="Genomic_DNA"/>
</dbReference>
<feature type="region of interest" description="Disordered" evidence="8">
    <location>
        <begin position="677"/>
        <end position="701"/>
    </location>
</feature>
<dbReference type="InterPro" id="IPR002052">
    <property type="entry name" value="DNA_methylase_N6_adenine_CS"/>
</dbReference>
<dbReference type="PRINTS" id="PR00507">
    <property type="entry name" value="N12N6MTFRASE"/>
</dbReference>
<feature type="domain" description="N6 adenine-specific DNA methyltransferase N-terminal" evidence="10">
    <location>
        <begin position="18"/>
        <end position="172"/>
    </location>
</feature>
<keyword evidence="3 11" id="KW-0489">Methyltransferase</keyword>
<evidence type="ECO:0000256" key="6">
    <source>
        <dbReference type="ARBA" id="ARBA00022747"/>
    </source>
</evidence>
<dbReference type="EC" id="2.1.1.72" evidence="2"/>
<gene>
    <name evidence="11" type="ORF">RM529_11595</name>
</gene>
<dbReference type="PANTHER" id="PTHR42933:SF3">
    <property type="entry name" value="TYPE I RESTRICTION ENZYME MJAVIII METHYLASE SUBUNIT"/>
    <property type="match status" value="1"/>
</dbReference>
<dbReference type="Gene3D" id="1.20.1260.30">
    <property type="match status" value="1"/>
</dbReference>
<evidence type="ECO:0000256" key="1">
    <source>
        <dbReference type="ARBA" id="ARBA00006594"/>
    </source>
</evidence>
<dbReference type="GO" id="GO:0008168">
    <property type="term" value="F:methyltransferase activity"/>
    <property type="evidence" value="ECO:0007669"/>
    <property type="project" value="UniProtKB-KW"/>
</dbReference>
<dbReference type="Pfam" id="PF02384">
    <property type="entry name" value="N6_Mtase"/>
    <property type="match status" value="1"/>
</dbReference>
<accession>A0ABU3CWP3</accession>
<comment type="catalytic activity">
    <reaction evidence="7">
        <text>a 2'-deoxyadenosine in DNA + S-adenosyl-L-methionine = an N(6)-methyl-2'-deoxyadenosine in DNA + S-adenosyl-L-homocysteine + H(+)</text>
        <dbReference type="Rhea" id="RHEA:15197"/>
        <dbReference type="Rhea" id="RHEA-COMP:12418"/>
        <dbReference type="Rhea" id="RHEA-COMP:12419"/>
        <dbReference type="ChEBI" id="CHEBI:15378"/>
        <dbReference type="ChEBI" id="CHEBI:57856"/>
        <dbReference type="ChEBI" id="CHEBI:59789"/>
        <dbReference type="ChEBI" id="CHEBI:90615"/>
        <dbReference type="ChEBI" id="CHEBI:90616"/>
        <dbReference type="EC" id="2.1.1.72"/>
    </reaction>
</comment>
<protein>
    <recommendedName>
        <fullName evidence="2">site-specific DNA-methyltransferase (adenine-specific)</fullName>
        <ecNumber evidence="2">2.1.1.72</ecNumber>
    </recommendedName>
</protein>
<keyword evidence="4 11" id="KW-0808">Transferase</keyword>
<dbReference type="Gene3D" id="3.40.50.150">
    <property type="entry name" value="Vaccinia Virus protein VP39"/>
    <property type="match status" value="1"/>
</dbReference>
<feature type="non-terminal residue" evidence="11">
    <location>
        <position position="701"/>
    </location>
</feature>
<dbReference type="InterPro" id="IPR022749">
    <property type="entry name" value="D12N6_MeTrfase_N"/>
</dbReference>
<dbReference type="InterPro" id="IPR051537">
    <property type="entry name" value="DNA_Adenine_Mtase"/>
</dbReference>
<keyword evidence="6" id="KW-0680">Restriction system</keyword>
<dbReference type="InterPro" id="IPR029063">
    <property type="entry name" value="SAM-dependent_MTases_sf"/>
</dbReference>
<dbReference type="Proteomes" id="UP001248819">
    <property type="component" value="Unassembled WGS sequence"/>
</dbReference>
<evidence type="ECO:0000256" key="2">
    <source>
        <dbReference type="ARBA" id="ARBA00011900"/>
    </source>
</evidence>
<evidence type="ECO:0000259" key="10">
    <source>
        <dbReference type="Pfam" id="PF12161"/>
    </source>
</evidence>
<dbReference type="InterPro" id="IPR038333">
    <property type="entry name" value="T1MK-like_N_sf"/>
</dbReference>
<dbReference type="RefSeq" id="WP_311484963.1">
    <property type="nucleotide sequence ID" value="NZ_JAVRHP010000061.1"/>
</dbReference>
<evidence type="ECO:0000256" key="7">
    <source>
        <dbReference type="ARBA" id="ARBA00047942"/>
    </source>
</evidence>
<evidence type="ECO:0000256" key="5">
    <source>
        <dbReference type="ARBA" id="ARBA00022691"/>
    </source>
</evidence>
<evidence type="ECO:0000313" key="12">
    <source>
        <dbReference type="Proteomes" id="UP001248819"/>
    </source>
</evidence>
<evidence type="ECO:0000256" key="8">
    <source>
        <dbReference type="SAM" id="MobiDB-lite"/>
    </source>
</evidence>
<evidence type="ECO:0000259" key="9">
    <source>
        <dbReference type="Pfam" id="PF02384"/>
    </source>
</evidence>
<evidence type="ECO:0000313" key="11">
    <source>
        <dbReference type="EMBL" id="MDT0650796.1"/>
    </source>
</evidence>
<keyword evidence="5" id="KW-0949">S-adenosyl-L-methionine</keyword>